<dbReference type="Proteomes" id="UP001595868">
    <property type="component" value="Unassembled WGS sequence"/>
</dbReference>
<accession>A0ABV8KEJ8</accession>
<comment type="caution">
    <text evidence="4">The sequence shown here is derived from an EMBL/GenBank/DDBJ whole genome shotgun (WGS) entry which is preliminary data.</text>
</comment>
<dbReference type="Pfam" id="PF01474">
    <property type="entry name" value="DAHP_synth_2"/>
    <property type="match status" value="2"/>
</dbReference>
<evidence type="ECO:0000256" key="3">
    <source>
        <dbReference type="RuleBase" id="RU363071"/>
    </source>
</evidence>
<dbReference type="InterPro" id="IPR002480">
    <property type="entry name" value="DAHP_synth_2"/>
</dbReference>
<evidence type="ECO:0000256" key="2">
    <source>
        <dbReference type="ARBA" id="ARBA00022679"/>
    </source>
</evidence>
<dbReference type="InterPro" id="IPR013785">
    <property type="entry name" value="Aldolase_TIM"/>
</dbReference>
<dbReference type="SUPFAM" id="SSF51569">
    <property type="entry name" value="Aldolase"/>
    <property type="match status" value="1"/>
</dbReference>
<name>A0ABV8KEJ8_9ACTN</name>
<dbReference type="PANTHER" id="PTHR21337">
    <property type="entry name" value="PHOSPHO-2-DEHYDRO-3-DEOXYHEPTONATE ALDOLASE 1, 2"/>
    <property type="match status" value="1"/>
</dbReference>
<dbReference type="PANTHER" id="PTHR21337:SF0">
    <property type="entry name" value="PHOSPHO-2-DEHYDRO-3-DEOXYHEPTONATE ALDOLASE"/>
    <property type="match status" value="1"/>
</dbReference>
<keyword evidence="3" id="KW-0057">Aromatic amino acid biosynthesis</keyword>
<dbReference type="EC" id="2.5.1.54" evidence="3"/>
<dbReference type="RefSeq" id="WP_377541407.1">
    <property type="nucleotide sequence ID" value="NZ_JBHSBN010000001.1"/>
</dbReference>
<dbReference type="EMBL" id="JBHSBN010000001">
    <property type="protein sequence ID" value="MFC4104470.1"/>
    <property type="molecule type" value="Genomic_DNA"/>
</dbReference>
<gene>
    <name evidence="4" type="ORF">ACFOX0_00755</name>
</gene>
<keyword evidence="5" id="KW-1185">Reference proteome</keyword>
<sequence>MNADHTGSGALPDWPSAERVAEVTAELRGRPPLVDFADCAALRRQLAGVAAGTATVLQGGDCAELFAEISPAATAGKAAQLHELAELLAAGTERPVVRIGRIAGQFAKPRSAAVEPGPDGTPLPVYRGDAVNSVEPTAPARTPDPRRLLTAYEMAGRVLAHLPSGVYTSHEALLTEYERALVRTDPATGRRYCSSAHLLWAGHRTRQPAGGHVDLLADVANPVAVKVGPGTTPADLTALVDRLDPYREPGRLTLITRFGAGEVRRHLPTLVAAVHRHGARPVWLCDPMHGNTIHTADRRKTRAVRDLVAEVLGFVDVLRAAGGHPGGLHLEMSPQDVTKCVEHRAEALGQPALPRYRTGCDPRLNDRQARRVVAAFAAATSPQSPPTLEVSHA</sequence>
<proteinExistence type="inferred from homology"/>
<evidence type="ECO:0000256" key="1">
    <source>
        <dbReference type="ARBA" id="ARBA00008911"/>
    </source>
</evidence>
<reference evidence="5" key="1">
    <citation type="journal article" date="2019" name="Int. J. Syst. Evol. Microbiol.">
        <title>The Global Catalogue of Microorganisms (GCM) 10K type strain sequencing project: providing services to taxonomists for standard genome sequencing and annotation.</title>
        <authorList>
            <consortium name="The Broad Institute Genomics Platform"/>
            <consortium name="The Broad Institute Genome Sequencing Center for Infectious Disease"/>
            <person name="Wu L."/>
            <person name="Ma J."/>
        </authorList>
    </citation>
    <scope>NUCLEOTIDE SEQUENCE [LARGE SCALE GENOMIC DNA]</scope>
    <source>
        <strain evidence="5">2902at01</strain>
    </source>
</reference>
<organism evidence="4 5">
    <name type="scientific">Micromonospora zhanjiangensis</name>
    <dbReference type="NCBI Taxonomy" id="1522057"/>
    <lineage>
        <taxon>Bacteria</taxon>
        <taxon>Bacillati</taxon>
        <taxon>Actinomycetota</taxon>
        <taxon>Actinomycetes</taxon>
        <taxon>Micromonosporales</taxon>
        <taxon>Micromonosporaceae</taxon>
        <taxon>Micromonospora</taxon>
    </lineage>
</organism>
<comment type="catalytic activity">
    <reaction evidence="3">
        <text>D-erythrose 4-phosphate + phosphoenolpyruvate + H2O = 7-phospho-2-dehydro-3-deoxy-D-arabino-heptonate + phosphate</text>
        <dbReference type="Rhea" id="RHEA:14717"/>
        <dbReference type="ChEBI" id="CHEBI:15377"/>
        <dbReference type="ChEBI" id="CHEBI:16897"/>
        <dbReference type="ChEBI" id="CHEBI:43474"/>
        <dbReference type="ChEBI" id="CHEBI:58394"/>
        <dbReference type="ChEBI" id="CHEBI:58702"/>
        <dbReference type="EC" id="2.5.1.54"/>
    </reaction>
</comment>
<comment type="pathway">
    <text evidence="3">Metabolic intermediate biosynthesis; chorismate biosynthesis; chorismate from D-erythrose 4-phosphate and phosphoenolpyruvate: step 1/7.</text>
</comment>
<evidence type="ECO:0000313" key="4">
    <source>
        <dbReference type="EMBL" id="MFC4104470.1"/>
    </source>
</evidence>
<dbReference type="Gene3D" id="3.20.20.70">
    <property type="entry name" value="Aldolase class I"/>
    <property type="match status" value="1"/>
</dbReference>
<keyword evidence="2 3" id="KW-0808">Transferase</keyword>
<dbReference type="GO" id="GO:0003849">
    <property type="term" value="F:3-deoxy-7-phosphoheptulonate synthase activity"/>
    <property type="evidence" value="ECO:0007669"/>
    <property type="project" value="UniProtKB-EC"/>
</dbReference>
<keyword evidence="3" id="KW-0028">Amino-acid biosynthesis</keyword>
<protein>
    <recommendedName>
        <fullName evidence="3">Phospho-2-dehydro-3-deoxyheptonate aldolase</fullName>
        <ecNumber evidence="3">2.5.1.54</ecNumber>
    </recommendedName>
</protein>
<comment type="similarity">
    <text evidence="1 3">Belongs to the class-II DAHP synthase family.</text>
</comment>
<evidence type="ECO:0000313" key="5">
    <source>
        <dbReference type="Proteomes" id="UP001595868"/>
    </source>
</evidence>